<dbReference type="InterPro" id="IPR024320">
    <property type="entry name" value="LPG_synthase_C"/>
</dbReference>
<keyword evidence="4" id="KW-1003">Cell membrane</keyword>
<dbReference type="SUPFAM" id="SSF50249">
    <property type="entry name" value="Nucleic acid-binding proteins"/>
    <property type="match status" value="1"/>
</dbReference>
<feature type="transmembrane region" description="Helical" evidence="20">
    <location>
        <begin position="118"/>
        <end position="136"/>
    </location>
</feature>
<dbReference type="Gene3D" id="3.30.930.10">
    <property type="entry name" value="Bira Bifunctional Protein, Domain 2"/>
    <property type="match status" value="1"/>
</dbReference>
<dbReference type="InterPro" id="IPR012340">
    <property type="entry name" value="NA-bd_OB-fold"/>
</dbReference>
<dbReference type="Pfam" id="PF01336">
    <property type="entry name" value="tRNA_anti-codon"/>
    <property type="match status" value="1"/>
</dbReference>
<evidence type="ECO:0000256" key="6">
    <source>
        <dbReference type="ARBA" id="ARBA00022679"/>
    </source>
</evidence>
<evidence type="ECO:0000313" key="23">
    <source>
        <dbReference type="Proteomes" id="UP001442841"/>
    </source>
</evidence>
<dbReference type="GO" id="GO:0050071">
    <property type="term" value="F:phosphatidylglycerol lysyltransferase activity"/>
    <property type="evidence" value="ECO:0007669"/>
    <property type="project" value="UniProtKB-EC"/>
</dbReference>
<evidence type="ECO:0000256" key="8">
    <source>
        <dbReference type="ARBA" id="ARBA00022723"/>
    </source>
</evidence>
<name>A0ABZ3FN75_9ACTN</name>
<comment type="catalytic activity">
    <reaction evidence="18 19">
        <text>tRNA(Lys) + L-lysine + ATP = L-lysyl-tRNA(Lys) + AMP + diphosphate</text>
        <dbReference type="Rhea" id="RHEA:20792"/>
        <dbReference type="Rhea" id="RHEA-COMP:9696"/>
        <dbReference type="Rhea" id="RHEA-COMP:9697"/>
        <dbReference type="ChEBI" id="CHEBI:30616"/>
        <dbReference type="ChEBI" id="CHEBI:32551"/>
        <dbReference type="ChEBI" id="CHEBI:33019"/>
        <dbReference type="ChEBI" id="CHEBI:78442"/>
        <dbReference type="ChEBI" id="CHEBI:78529"/>
        <dbReference type="ChEBI" id="CHEBI:456215"/>
        <dbReference type="EC" id="6.1.1.6"/>
    </reaction>
</comment>
<dbReference type="GO" id="GO:0004824">
    <property type="term" value="F:lysine-tRNA ligase activity"/>
    <property type="evidence" value="ECO:0007669"/>
    <property type="project" value="UniProtKB-EC"/>
</dbReference>
<dbReference type="InterPro" id="IPR002313">
    <property type="entry name" value="Lys-tRNA-ligase_II"/>
</dbReference>
<organism evidence="22 23">
    <name type="scientific">Ammonicoccus fulvus</name>
    <dbReference type="NCBI Taxonomy" id="3138240"/>
    <lineage>
        <taxon>Bacteria</taxon>
        <taxon>Bacillati</taxon>
        <taxon>Actinomycetota</taxon>
        <taxon>Actinomycetes</taxon>
        <taxon>Propionibacteriales</taxon>
        <taxon>Propionibacteriaceae</taxon>
        <taxon>Ammonicoccus</taxon>
    </lineage>
</organism>
<dbReference type="InterPro" id="IPR018149">
    <property type="entry name" value="Lys-tRNA-synth_II_C"/>
</dbReference>
<dbReference type="NCBIfam" id="NF002821">
    <property type="entry name" value="PRK02983.1"/>
    <property type="match status" value="1"/>
</dbReference>
<evidence type="ECO:0000256" key="7">
    <source>
        <dbReference type="ARBA" id="ARBA00022692"/>
    </source>
</evidence>
<keyword evidence="12" id="KW-0443">Lipid metabolism</keyword>
<comment type="function">
    <text evidence="16">Catalyzes the production of L-lysyl-tRNA(Lys)transfer and the transfer of a lysyl group from L-lysyl-tRNA(Lys) to membrane-bound phosphatidylglycerol (PG), which produces lysylphosphatidylglycerol (LPG), one of the components of the bacterial membrane with a positive net charge. LPG synthesis contributes to the resistance to cationic antimicrobial peptides (CAMPs) and likely protects M.tuberculosis against the CAMPs produced by competiting microorganisms (bacteriocins). In fact, the modification of anionic phosphatidylglycerol with positively charged L-lysine results in repulsion of the peptides.</text>
</comment>
<dbReference type="PANTHER" id="PTHR42918">
    <property type="entry name" value="LYSYL-TRNA SYNTHETASE"/>
    <property type="match status" value="1"/>
</dbReference>
<dbReference type="InterPro" id="IPR044136">
    <property type="entry name" value="Lys-tRNA-ligase_II_N"/>
</dbReference>
<dbReference type="InterPro" id="IPR031553">
    <property type="entry name" value="tRNA-synt_2_TM"/>
</dbReference>
<dbReference type="Pfam" id="PF00152">
    <property type="entry name" value="tRNA-synt_2"/>
    <property type="match status" value="1"/>
</dbReference>
<keyword evidence="11 20" id="KW-1133">Transmembrane helix</keyword>
<evidence type="ECO:0000256" key="3">
    <source>
        <dbReference type="ARBA" id="ARBA00009968"/>
    </source>
</evidence>
<evidence type="ECO:0000256" key="20">
    <source>
        <dbReference type="SAM" id="Phobius"/>
    </source>
</evidence>
<evidence type="ECO:0000256" key="18">
    <source>
        <dbReference type="ARBA" id="ARBA00048573"/>
    </source>
</evidence>
<dbReference type="InterPro" id="IPR006195">
    <property type="entry name" value="aa-tRNA-synth_II"/>
</dbReference>
<keyword evidence="20" id="KW-0472">Membrane</keyword>
<keyword evidence="9 19" id="KW-0547">Nucleotide-binding</keyword>
<comment type="similarity">
    <text evidence="2">In the N-terminal section; belongs to the LPG synthetase family.</text>
</comment>
<keyword evidence="5 19" id="KW-0436">Ligase</keyword>
<feature type="domain" description="Aminoacyl-transfer RNA synthetases class-II family profile" evidence="21">
    <location>
        <begin position="764"/>
        <end position="1081"/>
    </location>
</feature>
<keyword evidence="14" id="KW-0046">Antibiotic resistance</keyword>
<dbReference type="Gene3D" id="2.40.50.140">
    <property type="entry name" value="Nucleic acid-binding proteins"/>
    <property type="match status" value="1"/>
</dbReference>
<keyword evidence="19" id="KW-0648">Protein biosynthesis</keyword>
<dbReference type="InterPro" id="IPR045864">
    <property type="entry name" value="aa-tRNA-synth_II/BPL/LPL"/>
</dbReference>
<evidence type="ECO:0000256" key="15">
    <source>
        <dbReference type="ARBA" id="ARBA00023268"/>
    </source>
</evidence>
<keyword evidence="22" id="KW-0012">Acyltransferase</keyword>
<feature type="binding site" evidence="19">
    <location>
        <position position="1001"/>
    </location>
    <ligand>
        <name>Mg(2+)</name>
        <dbReference type="ChEBI" id="CHEBI:18420"/>
        <label>2</label>
    </ligand>
</feature>
<keyword evidence="7 20" id="KW-0812">Transmembrane</keyword>
<reference evidence="22 23" key="1">
    <citation type="submission" date="2024-04" db="EMBL/GenBank/DDBJ databases">
        <title>Isolation of an actinomycete strain from pig manure.</title>
        <authorList>
            <person name="Gong T."/>
            <person name="Yu Z."/>
            <person name="An M."/>
            <person name="Wei C."/>
            <person name="Yang W."/>
            <person name="Liu L."/>
        </authorList>
    </citation>
    <scope>NUCLEOTIDE SEQUENCE [LARGE SCALE GENOMIC DNA]</scope>
    <source>
        <strain evidence="22 23">ZF39</strain>
    </source>
</reference>
<evidence type="ECO:0000256" key="4">
    <source>
        <dbReference type="ARBA" id="ARBA00022475"/>
    </source>
</evidence>
<feature type="transmembrane region" description="Helical" evidence="20">
    <location>
        <begin position="52"/>
        <end position="72"/>
    </location>
</feature>
<dbReference type="InterPro" id="IPR004365">
    <property type="entry name" value="NA-bd_OB_tRNA"/>
</dbReference>
<dbReference type="NCBIfam" id="NF001756">
    <property type="entry name" value="PRK00484.1"/>
    <property type="match status" value="1"/>
</dbReference>
<comment type="catalytic activity">
    <reaction evidence="17">
        <text>L-lysyl-tRNA(Lys) + a 1,2-diacyl-sn-glycero-3-phospho-(1'-sn-glycerol) = a 1,2-diacyl-sn-glycero-3-phospho-1'-(3'-O-L-lysyl)-sn-glycerol + tRNA(Lys)</text>
        <dbReference type="Rhea" id="RHEA:10668"/>
        <dbReference type="Rhea" id="RHEA-COMP:9696"/>
        <dbReference type="Rhea" id="RHEA-COMP:9697"/>
        <dbReference type="ChEBI" id="CHEBI:64716"/>
        <dbReference type="ChEBI" id="CHEBI:75792"/>
        <dbReference type="ChEBI" id="CHEBI:78442"/>
        <dbReference type="ChEBI" id="CHEBI:78529"/>
        <dbReference type="EC" id="2.3.2.3"/>
    </reaction>
</comment>
<comment type="cofactor">
    <cofactor evidence="19">
        <name>Mg(2+)</name>
        <dbReference type="ChEBI" id="CHEBI:18420"/>
    </cofactor>
    <text evidence="19">Binds 3 Mg(2+) ions per subunit.</text>
</comment>
<proteinExistence type="inferred from homology"/>
<comment type="similarity">
    <text evidence="19">Belongs to the class-II aminoacyl-tRNA synthetase family.</text>
</comment>
<evidence type="ECO:0000256" key="11">
    <source>
        <dbReference type="ARBA" id="ARBA00022989"/>
    </source>
</evidence>
<evidence type="ECO:0000256" key="17">
    <source>
        <dbReference type="ARBA" id="ARBA00047540"/>
    </source>
</evidence>
<comment type="subunit">
    <text evidence="19">Homodimer.</text>
</comment>
<feature type="transmembrane region" description="Helical" evidence="20">
    <location>
        <begin position="214"/>
        <end position="231"/>
    </location>
</feature>
<keyword evidence="23" id="KW-1185">Reference proteome</keyword>
<dbReference type="SUPFAM" id="SSF55729">
    <property type="entry name" value="Acyl-CoA N-acyltransferases (Nat)"/>
    <property type="match status" value="1"/>
</dbReference>
<keyword evidence="19" id="KW-0460">Magnesium</keyword>
<dbReference type="InterPro" id="IPR016181">
    <property type="entry name" value="Acyl_CoA_acyltransferase"/>
</dbReference>
<feature type="binding site" evidence="19">
    <location>
        <position position="1001"/>
    </location>
    <ligand>
        <name>Mg(2+)</name>
        <dbReference type="ChEBI" id="CHEBI:18420"/>
        <label>1</label>
    </ligand>
</feature>
<feature type="transmembrane region" description="Helical" evidence="20">
    <location>
        <begin position="79"/>
        <end position="98"/>
    </location>
</feature>
<dbReference type="PRINTS" id="PR00982">
    <property type="entry name" value="TRNASYNTHLYS"/>
</dbReference>
<dbReference type="PROSITE" id="PS50862">
    <property type="entry name" value="AA_TRNA_LIGASE_II"/>
    <property type="match status" value="1"/>
</dbReference>
<feature type="transmembrane region" description="Helical" evidence="20">
    <location>
        <begin position="12"/>
        <end position="32"/>
    </location>
</feature>
<evidence type="ECO:0000256" key="1">
    <source>
        <dbReference type="ARBA" id="ARBA00004651"/>
    </source>
</evidence>
<evidence type="ECO:0000256" key="13">
    <source>
        <dbReference type="ARBA" id="ARBA00023146"/>
    </source>
</evidence>
<accession>A0ABZ3FN75</accession>
<dbReference type="SUPFAM" id="SSF55681">
    <property type="entry name" value="Class II aaRS and biotin synthetases"/>
    <property type="match status" value="1"/>
</dbReference>
<dbReference type="Pfam" id="PF09924">
    <property type="entry name" value="LPG_synthase_C"/>
    <property type="match status" value="1"/>
</dbReference>
<dbReference type="CDD" id="cd04322">
    <property type="entry name" value="LysRS_N"/>
    <property type="match status" value="1"/>
</dbReference>
<evidence type="ECO:0000259" key="21">
    <source>
        <dbReference type="PROSITE" id="PS50862"/>
    </source>
</evidence>
<feature type="binding site" evidence="19">
    <location>
        <position position="994"/>
    </location>
    <ligand>
        <name>Mg(2+)</name>
        <dbReference type="ChEBI" id="CHEBI:18420"/>
        <label>1</label>
    </ligand>
</feature>
<evidence type="ECO:0000256" key="19">
    <source>
        <dbReference type="HAMAP-Rule" id="MF_00252"/>
    </source>
</evidence>
<evidence type="ECO:0000256" key="5">
    <source>
        <dbReference type="ARBA" id="ARBA00022598"/>
    </source>
</evidence>
<comment type="subcellular location">
    <subcellularLocation>
        <location evidence="1">Cell membrane</location>
        <topology evidence="1">Multi-pass membrane protein</topology>
    </subcellularLocation>
    <subcellularLocation>
        <location evidence="19">Cytoplasm</location>
    </subcellularLocation>
</comment>
<dbReference type="EMBL" id="CP154795">
    <property type="protein sequence ID" value="XAN06229.1"/>
    <property type="molecule type" value="Genomic_DNA"/>
</dbReference>
<evidence type="ECO:0000256" key="9">
    <source>
        <dbReference type="ARBA" id="ARBA00022741"/>
    </source>
</evidence>
<evidence type="ECO:0000256" key="2">
    <source>
        <dbReference type="ARBA" id="ARBA00005270"/>
    </source>
</evidence>
<evidence type="ECO:0000256" key="10">
    <source>
        <dbReference type="ARBA" id="ARBA00022840"/>
    </source>
</evidence>
<dbReference type="NCBIfam" id="TIGR00499">
    <property type="entry name" value="lysS_bact"/>
    <property type="match status" value="1"/>
</dbReference>
<evidence type="ECO:0000256" key="16">
    <source>
        <dbReference type="ARBA" id="ARBA00024681"/>
    </source>
</evidence>
<keyword evidence="10 19" id="KW-0067">ATP-binding</keyword>
<evidence type="ECO:0000256" key="12">
    <source>
        <dbReference type="ARBA" id="ARBA00023098"/>
    </source>
</evidence>
<keyword evidence="8 19" id="KW-0479">Metal-binding</keyword>
<keyword evidence="19" id="KW-0963">Cytoplasm</keyword>
<sequence>MRFHRRTAERIAGVFTFLYAIATLVALAGWITQRQSHHVPSWFEGFFELINVPVAHSIVSVVALAIITSALMRRKRIGLVVVLFFQLIGIYVGIALAFDLPVWVRLTGFRDDGFTRAWNIASVPIAVAIIVVLWLSRAAFRGRLRQGSFLAAFGTGAVGLAVTLGATWIALRVAGHPLTSTAWEAIVQVISGALGLRLPTASGHPPVPHGVTQLSSLFLGLTLLAMVLVFLRTSHPRGLWSPDHELTLRELVRSSTDSLAYFATRRDKESIFSPHDHAAVTYRVLQGVSVASGDPLGDPKSWPDVIEQWRREARDFGWIPAVIGASAAGARAYAANGLRVLHFGDEAVLDAASFTLSGPARRDLRRAVQRARREGLTVTVRRQAQIDPAELTTLQKLVDEWRHGDTERGFSMALNRLGDPADPTIAWVCAHDADGRLQGVLTFVPWTPNGLSLDVMRRSPDAPNGVTELMVSELMEQCGELGVRKVSLNFCMFRTAFAGADELGANPMTRLNGSVLGVLDRVWQLERLYRSNRRYHPEWVPRYVCFADVVALPQTLMAIGQAEGFLPAPFAKEHDRHLPPADVERARALATAPVAVAADLEPKRAEQSRVRIAHVEALTAAGIESYPAVDARPSTDLGALEADWVADAVGTVVGRVRAIRNHGGVVFMTLTDGRGTVQIATERDSVGREGLRRFAKLLDIGDLVLVRGRCGTSRTGTPTLLVESWEIQAKCLHPLAFAGWADPESRVRRRSEDLITRPHGVHVLELRSRAMRAVRTTLEAEGFAEVETPVLQPVHGGASARPFVTHINAYDTDLYLRIAPELYLKRLLVGGMGRIFEMSRNFRNEGVDATHNPEFTSLEAYQPYADYHDMRLLTQRIVRAAAVAATGREVLFLDGNEFDVSGDWAVVSVLDAVSEAVGEPVSLDTHLDRLLALAEQFDVGLPPGSGPGAILEELYGELVEPETVAPTFYVDFPAETSPLTRRHRSKTGLVERWDLVVNGMELGTAYTELTDPFDQRRRFTEQSLKAAAGDLEAMQIDEDFLRALEIGMPPTGGLGIGMDRLVMLLTGQSIRGVLTFPFVRPLA</sequence>
<keyword evidence="15" id="KW-0511">Multifunctional enzyme</keyword>
<dbReference type="PANTHER" id="PTHR42918:SF15">
    <property type="entry name" value="LYSINE--TRNA LIGASE, CHLOROPLASTIC_MITOCHONDRIAL"/>
    <property type="match status" value="1"/>
</dbReference>
<dbReference type="RefSeq" id="WP_425307661.1">
    <property type="nucleotide sequence ID" value="NZ_CP154795.1"/>
</dbReference>
<keyword evidence="13 19" id="KW-0030">Aminoacyl-tRNA synthetase</keyword>
<evidence type="ECO:0000256" key="14">
    <source>
        <dbReference type="ARBA" id="ARBA00023251"/>
    </source>
</evidence>
<dbReference type="EC" id="6.1.1.6" evidence="19"/>
<dbReference type="Proteomes" id="UP001442841">
    <property type="component" value="Chromosome"/>
</dbReference>
<gene>
    <name evidence="22" type="primary">lysX</name>
    <name evidence="19" type="synonym">lysS</name>
    <name evidence="22" type="ORF">AADG42_02525</name>
</gene>
<evidence type="ECO:0000313" key="22">
    <source>
        <dbReference type="EMBL" id="XAN06229.1"/>
    </source>
</evidence>
<keyword evidence="6 22" id="KW-0808">Transferase</keyword>
<dbReference type="Pfam" id="PF16995">
    <property type="entry name" value="tRNA-synt_2_TM"/>
    <property type="match status" value="1"/>
</dbReference>
<protein>
    <recommendedName>
        <fullName evidence="19">Lysine--tRNA ligase</fullName>
        <ecNumber evidence="19">6.1.1.6</ecNumber>
    </recommendedName>
    <alternativeName>
        <fullName evidence="19">Lysyl-tRNA synthetase</fullName>
        <shortName evidence="19">LysRS</shortName>
    </alternativeName>
</protein>
<dbReference type="InterPro" id="IPR004364">
    <property type="entry name" value="Aa-tRNA-synt_II"/>
</dbReference>
<feature type="transmembrane region" description="Helical" evidence="20">
    <location>
        <begin position="148"/>
        <end position="171"/>
    </location>
</feature>
<comment type="similarity">
    <text evidence="3">In the C-terminal section; belongs to the class-II aminoacyl-tRNA synthetase family.</text>
</comment>
<dbReference type="HAMAP" id="MF_00252">
    <property type="entry name" value="Lys_tRNA_synth_class2"/>
    <property type="match status" value="1"/>
</dbReference>